<protein>
    <submittedName>
        <fullName evidence="1">Uncharacterized protein</fullName>
    </submittedName>
</protein>
<evidence type="ECO:0000313" key="1">
    <source>
        <dbReference type="EMBL" id="GBM28832.1"/>
    </source>
</evidence>
<evidence type="ECO:0000313" key="2">
    <source>
        <dbReference type="Proteomes" id="UP000499080"/>
    </source>
</evidence>
<dbReference type="Proteomes" id="UP000499080">
    <property type="component" value="Unassembled WGS sequence"/>
</dbReference>
<accession>A0A4Y2EI44</accession>
<organism evidence="1 2">
    <name type="scientific">Araneus ventricosus</name>
    <name type="common">Orbweaver spider</name>
    <name type="synonym">Epeira ventricosa</name>
    <dbReference type="NCBI Taxonomy" id="182803"/>
    <lineage>
        <taxon>Eukaryota</taxon>
        <taxon>Metazoa</taxon>
        <taxon>Ecdysozoa</taxon>
        <taxon>Arthropoda</taxon>
        <taxon>Chelicerata</taxon>
        <taxon>Arachnida</taxon>
        <taxon>Araneae</taxon>
        <taxon>Araneomorphae</taxon>
        <taxon>Entelegynae</taxon>
        <taxon>Araneoidea</taxon>
        <taxon>Araneidae</taxon>
        <taxon>Araneus</taxon>
    </lineage>
</organism>
<reference evidence="1 2" key="1">
    <citation type="journal article" date="2019" name="Sci. Rep.">
        <title>Orb-weaving spider Araneus ventricosus genome elucidates the spidroin gene catalogue.</title>
        <authorList>
            <person name="Kono N."/>
            <person name="Nakamura H."/>
            <person name="Ohtoshi R."/>
            <person name="Moran D.A.P."/>
            <person name="Shinohara A."/>
            <person name="Yoshida Y."/>
            <person name="Fujiwara M."/>
            <person name="Mori M."/>
            <person name="Tomita M."/>
            <person name="Arakawa K."/>
        </authorList>
    </citation>
    <scope>NUCLEOTIDE SEQUENCE [LARGE SCALE GENOMIC DNA]</scope>
</reference>
<dbReference type="AlphaFoldDB" id="A0A4Y2EI44"/>
<proteinExistence type="predicted"/>
<keyword evidence="2" id="KW-1185">Reference proteome</keyword>
<dbReference type="EMBL" id="BGPR01000621">
    <property type="protein sequence ID" value="GBM28832.1"/>
    <property type="molecule type" value="Genomic_DNA"/>
</dbReference>
<sequence length="89" mass="9862">MEVLRGIYFDGRKDKTLVMEKAEDGYLHRHCKVQEHLSVLQEPGDFVNQRFVKNPVVPSGVQSGIVVSADASAPLTLHALIDRTCTGKN</sequence>
<dbReference type="OrthoDB" id="6764388at2759"/>
<name>A0A4Y2EI44_ARAVE</name>
<comment type="caution">
    <text evidence="1">The sequence shown here is derived from an EMBL/GenBank/DDBJ whole genome shotgun (WGS) entry which is preliminary data.</text>
</comment>
<gene>
    <name evidence="1" type="ORF">AVEN_43556_1</name>
</gene>